<proteinExistence type="predicted"/>
<dbReference type="AlphaFoldDB" id="A0A165IJG5"/>
<keyword evidence="2" id="KW-1185">Reference proteome</keyword>
<evidence type="ECO:0000313" key="1">
    <source>
        <dbReference type="EMBL" id="KZV93487.1"/>
    </source>
</evidence>
<name>A0A165IJG5_EXIGL</name>
<dbReference type="InParanoid" id="A0A165IJG5"/>
<reference evidence="1 2" key="1">
    <citation type="journal article" date="2016" name="Mol. Biol. Evol.">
        <title>Comparative Genomics of Early-Diverging Mushroom-Forming Fungi Provides Insights into the Origins of Lignocellulose Decay Capabilities.</title>
        <authorList>
            <person name="Nagy L.G."/>
            <person name="Riley R."/>
            <person name="Tritt A."/>
            <person name="Adam C."/>
            <person name="Daum C."/>
            <person name="Floudas D."/>
            <person name="Sun H."/>
            <person name="Yadav J.S."/>
            <person name="Pangilinan J."/>
            <person name="Larsson K.H."/>
            <person name="Matsuura K."/>
            <person name="Barry K."/>
            <person name="Labutti K."/>
            <person name="Kuo R."/>
            <person name="Ohm R.A."/>
            <person name="Bhattacharya S.S."/>
            <person name="Shirouzu T."/>
            <person name="Yoshinaga Y."/>
            <person name="Martin F.M."/>
            <person name="Grigoriev I.V."/>
            <person name="Hibbett D.S."/>
        </authorList>
    </citation>
    <scope>NUCLEOTIDE SEQUENCE [LARGE SCALE GENOMIC DNA]</scope>
    <source>
        <strain evidence="1 2">HHB12029</strain>
    </source>
</reference>
<dbReference type="EMBL" id="KV425989">
    <property type="protein sequence ID" value="KZV93487.1"/>
    <property type="molecule type" value="Genomic_DNA"/>
</dbReference>
<evidence type="ECO:0000313" key="2">
    <source>
        <dbReference type="Proteomes" id="UP000077266"/>
    </source>
</evidence>
<dbReference type="Proteomes" id="UP000077266">
    <property type="component" value="Unassembled WGS sequence"/>
</dbReference>
<sequence>MARTSMSIAACNDDVPRASSSPRLLAECAARAIVDGLAATGPSSRLSWRSRSRPRSRRKTLYLRRHSRFLVTTAPRKVCWSCDGDIGRACGSSRSVLQSLLHSAALCCGRPRLSGPGRRREHAPSVGSVAPVCKNAQGSIVLSGGACTFTTIHWHGVAFLSRRCVLSDGRARNWCWRSAWVDFNPEGRSVLPGGAIWLETILSYLILPPATTVVRDG</sequence>
<gene>
    <name evidence="1" type="ORF">EXIGLDRAFT_43012</name>
</gene>
<protein>
    <submittedName>
        <fullName evidence="1">Uncharacterized protein</fullName>
    </submittedName>
</protein>
<organism evidence="1 2">
    <name type="scientific">Exidia glandulosa HHB12029</name>
    <dbReference type="NCBI Taxonomy" id="1314781"/>
    <lineage>
        <taxon>Eukaryota</taxon>
        <taxon>Fungi</taxon>
        <taxon>Dikarya</taxon>
        <taxon>Basidiomycota</taxon>
        <taxon>Agaricomycotina</taxon>
        <taxon>Agaricomycetes</taxon>
        <taxon>Auriculariales</taxon>
        <taxon>Exidiaceae</taxon>
        <taxon>Exidia</taxon>
    </lineage>
</organism>
<accession>A0A165IJG5</accession>